<dbReference type="Proteomes" id="UP001232973">
    <property type="component" value="Unassembled WGS sequence"/>
</dbReference>
<dbReference type="SUPFAM" id="SSF51905">
    <property type="entry name" value="FAD/NAD(P)-binding domain"/>
    <property type="match status" value="1"/>
</dbReference>
<dbReference type="InterPro" id="IPR003953">
    <property type="entry name" value="FAD-dep_OxRdtase_2_FAD-bd"/>
</dbReference>
<accession>A0ABT9XHW5</accession>
<dbReference type="EMBL" id="JAUSTP010000012">
    <property type="protein sequence ID" value="MDQ0189907.1"/>
    <property type="molecule type" value="Genomic_DNA"/>
</dbReference>
<dbReference type="SUPFAM" id="SSF56425">
    <property type="entry name" value="Succinate dehydrogenase/fumarate reductase flavoprotein, catalytic domain"/>
    <property type="match status" value="1"/>
</dbReference>
<dbReference type="RefSeq" id="WP_274456980.1">
    <property type="nucleotide sequence ID" value="NZ_CP067097.1"/>
</dbReference>
<dbReference type="Gene3D" id="3.90.700.10">
    <property type="entry name" value="Succinate dehydrogenase/fumarate reductase flavoprotein, catalytic domain"/>
    <property type="match status" value="1"/>
</dbReference>
<dbReference type="PRINTS" id="PR00411">
    <property type="entry name" value="PNDRDTASEI"/>
</dbReference>
<evidence type="ECO:0000256" key="1">
    <source>
        <dbReference type="ARBA" id="ARBA00001974"/>
    </source>
</evidence>
<keyword evidence="4 6" id="KW-0560">Oxidoreductase</keyword>
<organism evidence="6 7">
    <name type="scientific">Alicyclobacillus cycloheptanicus</name>
    <dbReference type="NCBI Taxonomy" id="1457"/>
    <lineage>
        <taxon>Bacteria</taxon>
        <taxon>Bacillati</taxon>
        <taxon>Bacillota</taxon>
        <taxon>Bacilli</taxon>
        <taxon>Bacillales</taxon>
        <taxon>Alicyclobacillaceae</taxon>
        <taxon>Alicyclobacillus</taxon>
    </lineage>
</organism>
<reference evidence="6 7" key="1">
    <citation type="submission" date="2023-07" db="EMBL/GenBank/DDBJ databases">
        <title>Genomic Encyclopedia of Type Strains, Phase IV (KMG-IV): sequencing the most valuable type-strain genomes for metagenomic binning, comparative biology and taxonomic classification.</title>
        <authorList>
            <person name="Goeker M."/>
        </authorList>
    </citation>
    <scope>NUCLEOTIDE SEQUENCE [LARGE SCALE GENOMIC DNA]</scope>
    <source>
        <strain evidence="6 7">DSM 4006</strain>
    </source>
</reference>
<evidence type="ECO:0000256" key="4">
    <source>
        <dbReference type="ARBA" id="ARBA00023002"/>
    </source>
</evidence>
<keyword evidence="3" id="KW-0274">FAD</keyword>
<dbReference type="InterPro" id="IPR050315">
    <property type="entry name" value="FAD-oxidoreductase_2"/>
</dbReference>
<protein>
    <submittedName>
        <fullName evidence="6">Fumarate reductase flavoprotein subunit</fullName>
        <ecNumber evidence="6">1.3.5.1</ecNumber>
    </submittedName>
</protein>
<keyword evidence="7" id="KW-1185">Reference proteome</keyword>
<dbReference type="GO" id="GO:0008177">
    <property type="term" value="F:succinate dehydrogenase (quinone) activity"/>
    <property type="evidence" value="ECO:0007669"/>
    <property type="project" value="UniProtKB-EC"/>
</dbReference>
<proteinExistence type="predicted"/>
<sequence>MAYLWDLEVDAVVVGAGACGLIAALRLAERGFDVVVLEKLAQLRGNTALSQGMIPAAGTRFQRELGIVDSPQMLYDDIMRKNGGTSDPVVTRAVSEIANTAVEWLVDRCGISLTVCTEFAYPGFSAFRMHAPSSRFGRDLLRSLETAAKRCPNLTLALQSPVRKLIPDEADGTRVRGVLVEQPDEPLRVKADAVVLACNGFGGNPDMVRTFIPEMADALYFGHEGNTGDGLRMARELGAIWASMHGYQGHASVAVPHGILITWGTVMTGGILLNQRGERFANELQGYSEMAAEVKRQPGGVAYELFDQAAYEAAYTVHDFRMAIEVGAVRRFETLDEYETAFHLPSQSVRNTLAEYHKNLDAEDAFGRPDCRPLQAPYYGIRIGPALFHTQGGLKINENAQVLRQDGTIFTNLYAGGGAAEGLSGDQPKGYLSGNGLLSAVALGYIAGTHAAGAITGVQ</sequence>
<comment type="caution">
    <text evidence="6">The sequence shown here is derived from an EMBL/GenBank/DDBJ whole genome shotgun (WGS) entry which is preliminary data.</text>
</comment>
<evidence type="ECO:0000259" key="5">
    <source>
        <dbReference type="Pfam" id="PF00890"/>
    </source>
</evidence>
<comment type="cofactor">
    <cofactor evidence="1">
        <name>FAD</name>
        <dbReference type="ChEBI" id="CHEBI:57692"/>
    </cofactor>
</comment>
<evidence type="ECO:0000313" key="6">
    <source>
        <dbReference type="EMBL" id="MDQ0189907.1"/>
    </source>
</evidence>
<dbReference type="InterPro" id="IPR027477">
    <property type="entry name" value="Succ_DH/fumarate_Rdtase_cat_sf"/>
</dbReference>
<dbReference type="Gene3D" id="3.50.50.60">
    <property type="entry name" value="FAD/NAD(P)-binding domain"/>
    <property type="match status" value="1"/>
</dbReference>
<dbReference type="PANTHER" id="PTHR43400">
    <property type="entry name" value="FUMARATE REDUCTASE"/>
    <property type="match status" value="1"/>
</dbReference>
<gene>
    <name evidence="6" type="ORF">J2S03_001770</name>
</gene>
<evidence type="ECO:0000256" key="2">
    <source>
        <dbReference type="ARBA" id="ARBA00022630"/>
    </source>
</evidence>
<evidence type="ECO:0000256" key="3">
    <source>
        <dbReference type="ARBA" id="ARBA00022827"/>
    </source>
</evidence>
<dbReference type="InterPro" id="IPR036188">
    <property type="entry name" value="FAD/NAD-bd_sf"/>
</dbReference>
<dbReference type="PANTHER" id="PTHR43400:SF10">
    <property type="entry name" value="3-OXOSTEROID 1-DEHYDROGENASE"/>
    <property type="match status" value="1"/>
</dbReference>
<evidence type="ECO:0000313" key="7">
    <source>
        <dbReference type="Proteomes" id="UP001232973"/>
    </source>
</evidence>
<feature type="domain" description="FAD-dependent oxidoreductase 2 FAD-binding" evidence="5">
    <location>
        <begin position="10"/>
        <end position="429"/>
    </location>
</feature>
<dbReference type="EC" id="1.3.5.1" evidence="6"/>
<keyword evidence="2" id="KW-0285">Flavoprotein</keyword>
<dbReference type="Pfam" id="PF00890">
    <property type="entry name" value="FAD_binding_2"/>
    <property type="match status" value="1"/>
</dbReference>
<name>A0ABT9XHW5_9BACL</name>